<feature type="signal peptide" evidence="6">
    <location>
        <begin position="1"/>
        <end position="21"/>
    </location>
</feature>
<comment type="subcellular location">
    <subcellularLocation>
        <location evidence="1">Membrane</location>
        <topology evidence="1">Multi-pass membrane protein</topology>
    </subcellularLocation>
</comment>
<evidence type="ECO:0000256" key="2">
    <source>
        <dbReference type="ARBA" id="ARBA00022692"/>
    </source>
</evidence>
<evidence type="ECO:0000313" key="9">
    <source>
        <dbReference type="Proteomes" id="UP001153714"/>
    </source>
</evidence>
<dbReference type="SUPFAM" id="SSF90112">
    <property type="entry name" value="Neurotransmitter-gated ion-channel transmembrane pore"/>
    <property type="match status" value="1"/>
</dbReference>
<reference evidence="8" key="2">
    <citation type="submission" date="2022-10" db="EMBL/GenBank/DDBJ databases">
        <authorList>
            <consortium name="ENA_rothamsted_submissions"/>
            <consortium name="culmorum"/>
            <person name="King R."/>
        </authorList>
    </citation>
    <scope>NUCLEOTIDE SEQUENCE</scope>
</reference>
<dbReference type="SUPFAM" id="SSF63712">
    <property type="entry name" value="Nicotinic receptor ligand binding domain-like"/>
    <property type="match status" value="1"/>
</dbReference>
<gene>
    <name evidence="8" type="ORF">DIATSA_LOCUS1267</name>
</gene>
<accession>A0A9N9QTM8</accession>
<dbReference type="InterPro" id="IPR006201">
    <property type="entry name" value="Neur_channel"/>
</dbReference>
<dbReference type="Pfam" id="PF02931">
    <property type="entry name" value="Neur_chan_LBD"/>
    <property type="match status" value="1"/>
</dbReference>
<keyword evidence="4 5" id="KW-0472">Membrane</keyword>
<feature type="transmembrane region" description="Helical" evidence="5">
    <location>
        <begin position="392"/>
        <end position="410"/>
    </location>
</feature>
<dbReference type="InterPro" id="IPR006202">
    <property type="entry name" value="Neur_chan_lig-bd"/>
</dbReference>
<keyword evidence="9" id="KW-1185">Reference proteome</keyword>
<dbReference type="InterPro" id="IPR038050">
    <property type="entry name" value="Neuro_actylchol_rec"/>
</dbReference>
<feature type="domain" description="Neurotransmitter-gated ion-channel ligand-binding" evidence="7">
    <location>
        <begin position="36"/>
        <end position="239"/>
    </location>
</feature>
<dbReference type="EMBL" id="OU893341">
    <property type="protein sequence ID" value="CAG9783063.1"/>
    <property type="molecule type" value="Genomic_DNA"/>
</dbReference>
<protein>
    <recommendedName>
        <fullName evidence="7">Neurotransmitter-gated ion-channel ligand-binding domain-containing protein</fullName>
    </recommendedName>
</protein>
<dbReference type="GO" id="GO:0016020">
    <property type="term" value="C:membrane"/>
    <property type="evidence" value="ECO:0007669"/>
    <property type="project" value="UniProtKB-SubCell"/>
</dbReference>
<dbReference type="Gene3D" id="1.20.58.390">
    <property type="entry name" value="Neurotransmitter-gated ion-channel transmembrane domain"/>
    <property type="match status" value="1"/>
</dbReference>
<evidence type="ECO:0000259" key="7">
    <source>
        <dbReference type="Pfam" id="PF02931"/>
    </source>
</evidence>
<keyword evidence="3 5" id="KW-1133">Transmembrane helix</keyword>
<evidence type="ECO:0000256" key="1">
    <source>
        <dbReference type="ARBA" id="ARBA00004141"/>
    </source>
</evidence>
<evidence type="ECO:0000256" key="3">
    <source>
        <dbReference type="ARBA" id="ARBA00022989"/>
    </source>
</evidence>
<dbReference type="AlphaFoldDB" id="A0A9N9QTM8"/>
<name>A0A9N9QTM8_9NEOP</name>
<dbReference type="InterPro" id="IPR036719">
    <property type="entry name" value="Neuro-gated_channel_TM_sf"/>
</dbReference>
<keyword evidence="2 5" id="KW-0812">Transmembrane</keyword>
<reference evidence="8" key="1">
    <citation type="submission" date="2021-12" db="EMBL/GenBank/DDBJ databases">
        <authorList>
            <person name="King R."/>
        </authorList>
    </citation>
    <scope>NUCLEOTIDE SEQUENCE</scope>
</reference>
<keyword evidence="6" id="KW-0732">Signal</keyword>
<dbReference type="GO" id="GO:0005230">
    <property type="term" value="F:extracellular ligand-gated monoatomic ion channel activity"/>
    <property type="evidence" value="ECO:0007669"/>
    <property type="project" value="InterPro"/>
</dbReference>
<dbReference type="GO" id="GO:0004888">
    <property type="term" value="F:transmembrane signaling receptor activity"/>
    <property type="evidence" value="ECO:0007669"/>
    <property type="project" value="InterPro"/>
</dbReference>
<evidence type="ECO:0000256" key="4">
    <source>
        <dbReference type="ARBA" id="ARBA00023136"/>
    </source>
</evidence>
<dbReference type="Gene3D" id="2.70.170.10">
    <property type="entry name" value="Neurotransmitter-gated ion-channel ligand-binding domain"/>
    <property type="match status" value="1"/>
</dbReference>
<feature type="transmembrane region" description="Helical" evidence="5">
    <location>
        <begin position="245"/>
        <end position="266"/>
    </location>
</feature>
<sequence length="413" mass="46916">MLGRNILTVLVGVSNFLNALGGCPTDRDAIDNFEVELHEDLFCAYSSTFRPVKDYRSTVNVKVQLAITYISFDGTEEIFTVHAKISMTWRDEFLTWDPFNYGGIKEIPVDSLYIWTPRLSLYNSDASTGQYDVIYTTCLLQYNGTVICSPHESPSGLCRTWLRNWPYDKQNCTFVFGSWMHTGEKVNFDFAANRAIVYENFDDGPGWKLLNISYYRLPGNYGPNESHPSLNYVFELQREARGLEAMIVIPSIVLIVLTTISLLLDVKEDKRLALQCFSLYGHFMFLIEITMNIPKQSLDTPIILLLIRDSAIMSSASIVLTMVLTPLRERAETPPSWLLKLSQLVTSGPGKYIVFTEFDSSDTTDKSPAVEQDKTQLYNASVWLSLANTLNSISFIIYIVTYIILICIYIPEN</sequence>
<organism evidence="8 9">
    <name type="scientific">Diatraea saccharalis</name>
    <name type="common">sugarcane borer</name>
    <dbReference type="NCBI Taxonomy" id="40085"/>
    <lineage>
        <taxon>Eukaryota</taxon>
        <taxon>Metazoa</taxon>
        <taxon>Ecdysozoa</taxon>
        <taxon>Arthropoda</taxon>
        <taxon>Hexapoda</taxon>
        <taxon>Insecta</taxon>
        <taxon>Pterygota</taxon>
        <taxon>Neoptera</taxon>
        <taxon>Endopterygota</taxon>
        <taxon>Lepidoptera</taxon>
        <taxon>Glossata</taxon>
        <taxon>Ditrysia</taxon>
        <taxon>Pyraloidea</taxon>
        <taxon>Crambidae</taxon>
        <taxon>Crambinae</taxon>
        <taxon>Diatraea</taxon>
    </lineage>
</organism>
<dbReference type="Proteomes" id="UP001153714">
    <property type="component" value="Chromosome 10"/>
</dbReference>
<dbReference type="InterPro" id="IPR036734">
    <property type="entry name" value="Neur_chan_lig-bd_sf"/>
</dbReference>
<dbReference type="FunFam" id="2.70.170.10:FF:000028">
    <property type="entry name" value="AcetylCholine Receptor"/>
    <property type="match status" value="1"/>
</dbReference>
<evidence type="ECO:0000256" key="5">
    <source>
        <dbReference type="SAM" id="Phobius"/>
    </source>
</evidence>
<feature type="chain" id="PRO_5040332804" description="Neurotransmitter-gated ion-channel ligand-binding domain-containing protein" evidence="6">
    <location>
        <begin position="22"/>
        <end position="413"/>
    </location>
</feature>
<dbReference type="PROSITE" id="PS51257">
    <property type="entry name" value="PROKAR_LIPOPROTEIN"/>
    <property type="match status" value="1"/>
</dbReference>
<dbReference type="CDD" id="cd18989">
    <property type="entry name" value="LGIC_ECD_cation"/>
    <property type="match status" value="1"/>
</dbReference>
<proteinExistence type="predicted"/>
<evidence type="ECO:0000313" key="8">
    <source>
        <dbReference type="EMBL" id="CAG9783063.1"/>
    </source>
</evidence>
<evidence type="ECO:0000256" key="6">
    <source>
        <dbReference type="SAM" id="SignalP"/>
    </source>
</evidence>
<dbReference type="PANTHER" id="PTHR18945">
    <property type="entry name" value="NEUROTRANSMITTER GATED ION CHANNEL"/>
    <property type="match status" value="1"/>
</dbReference>
<dbReference type="OrthoDB" id="410315at2759"/>